<evidence type="ECO:0000256" key="6">
    <source>
        <dbReference type="HAMAP-Rule" id="MF_00269"/>
    </source>
</evidence>
<organism evidence="8 9">
    <name type="scientific">Sulfurospirillum cavolei</name>
    <dbReference type="NCBI Taxonomy" id="366522"/>
    <lineage>
        <taxon>Bacteria</taxon>
        <taxon>Pseudomonadati</taxon>
        <taxon>Campylobacterota</taxon>
        <taxon>Epsilonproteobacteria</taxon>
        <taxon>Campylobacterales</taxon>
        <taxon>Sulfurospirillaceae</taxon>
        <taxon>Sulfurospirillum</taxon>
    </lineage>
</organism>
<dbReference type="Proteomes" id="UP000231638">
    <property type="component" value="Unassembled WGS sequence"/>
</dbReference>
<proteinExistence type="inferred from homology"/>
<evidence type="ECO:0000256" key="2">
    <source>
        <dbReference type="ARBA" id="ARBA00022862"/>
    </source>
</evidence>
<evidence type="ECO:0000256" key="3">
    <source>
        <dbReference type="ARBA" id="ARBA00023002"/>
    </source>
</evidence>
<dbReference type="InterPro" id="IPR036249">
    <property type="entry name" value="Thioredoxin-like_sf"/>
</dbReference>
<evidence type="ECO:0000259" key="7">
    <source>
        <dbReference type="PROSITE" id="PS51352"/>
    </source>
</evidence>
<dbReference type="InterPro" id="IPR050455">
    <property type="entry name" value="Tpx_Peroxidase_subfamily"/>
</dbReference>
<dbReference type="SUPFAM" id="SSF52833">
    <property type="entry name" value="Thioredoxin-like"/>
    <property type="match status" value="1"/>
</dbReference>
<dbReference type="PANTHER" id="PTHR43110:SF1">
    <property type="entry name" value="THIOL PEROXIDASE"/>
    <property type="match status" value="1"/>
</dbReference>
<dbReference type="STRING" id="366522.GCA_001548055_00605"/>
<comment type="miscellaneous">
    <text evidence="6">The active site is a conserved redox-active cysteine residue, the peroxidatic cysteine (C(P)), which makes the nucleophilic attack on the peroxide substrate. The peroxide oxidizes the C(P)-SH to cysteine sulfenic acid (C(P)-SOH), which then reacts with another cysteine residue, the resolving cysteine (C(R)), to form a disulfide bridge. The disulfide is subsequently reduced by an appropriate electron donor to complete the catalytic cycle. In this atypical 2-Cys peroxiredoxin, C(R) is present in the same subunit to form an intramolecular disulfide. The disulfide is subsequently reduced by thioredoxin.</text>
</comment>
<dbReference type="CDD" id="cd03014">
    <property type="entry name" value="PRX_Atyp2cys"/>
    <property type="match status" value="1"/>
</dbReference>
<dbReference type="EC" id="1.11.1.24" evidence="6"/>
<evidence type="ECO:0000256" key="1">
    <source>
        <dbReference type="ARBA" id="ARBA00022559"/>
    </source>
</evidence>
<evidence type="ECO:0000313" key="9">
    <source>
        <dbReference type="Proteomes" id="UP000231638"/>
    </source>
</evidence>
<evidence type="ECO:0000256" key="5">
    <source>
        <dbReference type="ARBA" id="ARBA00023284"/>
    </source>
</evidence>
<keyword evidence="4 6" id="KW-1015">Disulfide bond</keyword>
<dbReference type="AlphaFoldDB" id="A0A2D3WCN9"/>
<dbReference type="InterPro" id="IPR018219">
    <property type="entry name" value="Tpx_CS"/>
</dbReference>
<keyword evidence="1 6" id="KW-0575">Peroxidase</keyword>
<keyword evidence="2 6" id="KW-0049">Antioxidant</keyword>
<dbReference type="InterPro" id="IPR002065">
    <property type="entry name" value="TPX"/>
</dbReference>
<comment type="subunit">
    <text evidence="6">Homodimer.</text>
</comment>
<comment type="function">
    <text evidence="6">Thiol-specific peroxidase that catalyzes the reduction of hydrogen peroxide and organic hydroperoxides to water and alcohols, respectively. Plays a role in cell protection against oxidative stress by detoxifying peroxides.</text>
</comment>
<gene>
    <name evidence="6" type="primary">tpx</name>
    <name evidence="8" type="ORF">CFH80_04540</name>
</gene>
<evidence type="ECO:0000313" key="8">
    <source>
        <dbReference type="EMBL" id="DAB36497.1"/>
    </source>
</evidence>
<evidence type="ECO:0000256" key="4">
    <source>
        <dbReference type="ARBA" id="ARBA00023157"/>
    </source>
</evidence>
<protein>
    <recommendedName>
        <fullName evidence="6">Thiol peroxidase</fullName>
        <shortName evidence="6">Tpx</shortName>
        <ecNumber evidence="6">1.11.1.24</ecNumber>
    </recommendedName>
    <alternativeName>
        <fullName evidence="6">Peroxiredoxin tpx</fullName>
        <shortName evidence="6">Prx</shortName>
    </alternativeName>
    <alternativeName>
        <fullName evidence="6">Thioredoxin peroxidase</fullName>
    </alternativeName>
    <alternativeName>
        <fullName evidence="6">Thioredoxin-dependent peroxiredoxin</fullName>
    </alternativeName>
</protein>
<dbReference type="NCBIfam" id="NF001808">
    <property type="entry name" value="PRK00522.1"/>
    <property type="match status" value="1"/>
</dbReference>
<name>A0A2D3WCN9_9BACT</name>
<reference evidence="8 9" key="1">
    <citation type="journal article" date="2017" name="Front. Microbiol.">
        <title>Comparative Genomic Analysis of the Class Epsilonproteobacteria and Proposed Reclassification to Epsilonbacteraeota (phyl. nov.).</title>
        <authorList>
            <person name="Waite D.W."/>
            <person name="Vanwonterghem I."/>
            <person name="Rinke C."/>
            <person name="Parks D.H."/>
            <person name="Zhang Y."/>
            <person name="Takai K."/>
            <person name="Sievert S.M."/>
            <person name="Simon J."/>
            <person name="Campbell B.J."/>
            <person name="Hanson T.E."/>
            <person name="Woyke T."/>
            <person name="Klotz M.G."/>
            <person name="Hugenholtz P."/>
        </authorList>
    </citation>
    <scope>NUCLEOTIDE SEQUENCE [LARGE SCALE GENOMIC DNA]</scope>
    <source>
        <strain evidence="8">UBA11420</strain>
    </source>
</reference>
<dbReference type="PROSITE" id="PS01265">
    <property type="entry name" value="TPX"/>
    <property type="match status" value="1"/>
</dbReference>
<dbReference type="EMBL" id="DLUG01000123">
    <property type="protein sequence ID" value="DAB36497.1"/>
    <property type="molecule type" value="Genomic_DNA"/>
</dbReference>
<dbReference type="PROSITE" id="PS51352">
    <property type="entry name" value="THIOREDOXIN_2"/>
    <property type="match status" value="1"/>
</dbReference>
<dbReference type="HAMAP" id="MF_00269">
    <property type="entry name" value="Tpx"/>
    <property type="match status" value="1"/>
</dbReference>
<dbReference type="Pfam" id="PF08534">
    <property type="entry name" value="Redoxin"/>
    <property type="match status" value="1"/>
</dbReference>
<dbReference type="PANTHER" id="PTHR43110">
    <property type="entry name" value="THIOL PEROXIDASE"/>
    <property type="match status" value="1"/>
</dbReference>
<dbReference type="InterPro" id="IPR013740">
    <property type="entry name" value="Redoxin"/>
</dbReference>
<comment type="caution">
    <text evidence="8">The sequence shown here is derived from an EMBL/GenBank/DDBJ whole genome shotgun (WGS) entry which is preliminary data.</text>
</comment>
<keyword evidence="3 6" id="KW-0560">Oxidoreductase</keyword>
<feature type="active site" description="Cysteine sulfenic acid (-SOH) intermediate" evidence="6">
    <location>
        <position position="60"/>
    </location>
</feature>
<comment type="catalytic activity">
    <reaction evidence="6">
        <text>a hydroperoxide + [thioredoxin]-dithiol = an alcohol + [thioredoxin]-disulfide + H2O</text>
        <dbReference type="Rhea" id="RHEA:62620"/>
        <dbReference type="Rhea" id="RHEA-COMP:10698"/>
        <dbReference type="Rhea" id="RHEA-COMP:10700"/>
        <dbReference type="ChEBI" id="CHEBI:15377"/>
        <dbReference type="ChEBI" id="CHEBI:29950"/>
        <dbReference type="ChEBI" id="CHEBI:30879"/>
        <dbReference type="ChEBI" id="CHEBI:35924"/>
        <dbReference type="ChEBI" id="CHEBI:50058"/>
        <dbReference type="EC" id="1.11.1.24"/>
    </reaction>
</comment>
<comment type="similarity">
    <text evidence="6">Belongs to the peroxiredoxin family. Tpx subfamily.</text>
</comment>
<dbReference type="Gene3D" id="3.40.30.10">
    <property type="entry name" value="Glutaredoxin"/>
    <property type="match status" value="1"/>
</dbReference>
<dbReference type="GO" id="GO:0008379">
    <property type="term" value="F:thioredoxin peroxidase activity"/>
    <property type="evidence" value="ECO:0007669"/>
    <property type="project" value="UniProtKB-UniRule"/>
</dbReference>
<feature type="disulfide bond" description="Redox-active" evidence="6">
    <location>
        <begin position="60"/>
        <end position="94"/>
    </location>
</feature>
<keyword evidence="5 6" id="KW-0676">Redox-active center</keyword>
<accession>A0A2D3WCN9</accession>
<sequence>MATTKLKGNLVNLAGTELNVGDKAPCISVVAKDLSEITIGGASDKTQVIVIVPSLDTPVCAQETRMFNTKAAGIDNATVTVVSMDLPFAMGRFCTTEGIANLQVGSDFRDKAAANAYGVLIADGPLKGLSARAIFIVDKHGVIVYKELCPEITEEPNYEAALEALKTVAAAKSGCGCSCGH</sequence>
<feature type="domain" description="Thioredoxin" evidence="7">
    <location>
        <begin position="18"/>
        <end position="170"/>
    </location>
</feature>
<dbReference type="InterPro" id="IPR013766">
    <property type="entry name" value="Thioredoxin_domain"/>
</dbReference>